<dbReference type="SMART" id="SM00762">
    <property type="entry name" value="Cog4"/>
    <property type="match status" value="1"/>
</dbReference>
<accession>A0AA39FMV3</accession>
<sequence length="749" mass="85084">MINKQLIDTMELPITEEDLIKICHNLDDAEIRVNRELEQMLQRYCHVEAKLQNINKILPNVAVVRSEGEKFRDTIDKTNKLAETVSAKVRQLDLARSRVCECQSRVHDILDLQLCSEGVATALRNEDYEQGAAHVRRYLSMDQKLLERTADDVSEDRVSIAGSLTTLQQAALQLRIVVTRKFDEAVKAEDLASVERFFKIFPLLGMHDEGLGKFCLYLGTKLQETAQKNLRSALDIKLNSDRAAVVYADVMTMLFEGIARIIEIHQPIIETYYGPGRLAKTISILQKECDRQIKRIILEFMKNRNISKKLQIINDYARKQTADKTDPKTLDLLLEELTLMHTRAELYIRFLRRRVANDLEIATANEELRKAQINEFEIMIKNSELSHAMQETLGAYLALERYFLEESVNKALGMDTLEQNQQTSSMVDDVFYIVKKCVRRAISSWSVDGVCAVVNMACGILEGEFSNRLKSRLRQGYPAGYLDLAQAYSALQTSIQQGRLQASDTEYARLMFLAYLNNTDISIEYVETLSTNLGAEIDVAFPRLQQKDRDKIDSCLAGMKGVTSTLRAVIDYGMEQLRASAVKPRITPWVDAFLSINHQVNEDELLRYETDEPFVQTLVMNLEGLLQVFKDSLTTANYDALIGILTSEVTTRLEKVVLKSTFNRPGGLILDKEIRSLASYLAAATSWSVRDKFARLTQIATILSVEKVEELSDYCGADAIAWRLTPAEVRKIAALRTDLRSDDIKRLKL</sequence>
<gene>
    <name evidence="10" type="ORF">PV328_005641</name>
</gene>
<comment type="similarity">
    <text evidence="2">Belongs to the COG4 family.</text>
</comment>
<keyword evidence="5" id="KW-0653">Protein transport</keyword>
<dbReference type="Proteomes" id="UP001168990">
    <property type="component" value="Unassembled WGS sequence"/>
</dbReference>
<dbReference type="Pfam" id="PF20663">
    <property type="entry name" value="COG4_N"/>
    <property type="match status" value="1"/>
</dbReference>
<dbReference type="GO" id="GO:0007030">
    <property type="term" value="P:Golgi organization"/>
    <property type="evidence" value="ECO:0007669"/>
    <property type="project" value="TreeGrafter"/>
</dbReference>
<dbReference type="FunFam" id="1.10.287.1060:FF:000014">
    <property type="entry name" value="conserved oligomeric Golgi complex subunit 4"/>
    <property type="match status" value="1"/>
</dbReference>
<evidence type="ECO:0000256" key="4">
    <source>
        <dbReference type="ARBA" id="ARBA00022448"/>
    </source>
</evidence>
<keyword evidence="7" id="KW-0472">Membrane</keyword>
<dbReference type="InterPro" id="IPR048680">
    <property type="entry name" value="COG4_N"/>
</dbReference>
<dbReference type="InterPro" id="IPR048682">
    <property type="entry name" value="COG4"/>
</dbReference>
<organism evidence="10 11">
    <name type="scientific">Microctonus aethiopoides</name>
    <dbReference type="NCBI Taxonomy" id="144406"/>
    <lineage>
        <taxon>Eukaryota</taxon>
        <taxon>Metazoa</taxon>
        <taxon>Ecdysozoa</taxon>
        <taxon>Arthropoda</taxon>
        <taxon>Hexapoda</taxon>
        <taxon>Insecta</taxon>
        <taxon>Pterygota</taxon>
        <taxon>Neoptera</taxon>
        <taxon>Endopterygota</taxon>
        <taxon>Hymenoptera</taxon>
        <taxon>Apocrita</taxon>
        <taxon>Ichneumonoidea</taxon>
        <taxon>Braconidae</taxon>
        <taxon>Euphorinae</taxon>
        <taxon>Microctonus</taxon>
    </lineage>
</organism>
<keyword evidence="6" id="KW-0333">Golgi apparatus</keyword>
<reference evidence="10" key="1">
    <citation type="journal article" date="2023" name="bioRxiv">
        <title>Scaffold-level genome assemblies of two parasitoid biocontrol wasps reveal the parthenogenesis mechanism and an associated novel virus.</title>
        <authorList>
            <person name="Inwood S."/>
            <person name="Skelly J."/>
            <person name="Guhlin J."/>
            <person name="Harrop T."/>
            <person name="Goldson S."/>
            <person name="Dearden P."/>
        </authorList>
    </citation>
    <scope>NUCLEOTIDE SEQUENCE</scope>
    <source>
        <strain evidence="10">Irish</strain>
        <tissue evidence="10">Whole body</tissue>
    </source>
</reference>
<feature type="domain" description="COG4 transport protein middle alpha-helical bundle" evidence="9">
    <location>
        <begin position="167"/>
        <end position="474"/>
    </location>
</feature>
<dbReference type="Gene3D" id="1.20.58.1970">
    <property type="match status" value="1"/>
</dbReference>
<evidence type="ECO:0000313" key="11">
    <source>
        <dbReference type="Proteomes" id="UP001168990"/>
    </source>
</evidence>
<evidence type="ECO:0000256" key="3">
    <source>
        <dbReference type="ARBA" id="ARBA00020975"/>
    </source>
</evidence>
<evidence type="ECO:0000313" key="10">
    <source>
        <dbReference type="EMBL" id="KAK0172306.1"/>
    </source>
</evidence>
<comment type="caution">
    <text evidence="10">The sequence shown here is derived from an EMBL/GenBank/DDBJ whole genome shotgun (WGS) entry which is preliminary data.</text>
</comment>
<dbReference type="Pfam" id="PF20662">
    <property type="entry name" value="COG4_C"/>
    <property type="match status" value="1"/>
</dbReference>
<dbReference type="InterPro" id="IPR048684">
    <property type="entry name" value="COG4_C"/>
</dbReference>
<keyword evidence="4" id="KW-0813">Transport</keyword>
<dbReference type="AlphaFoldDB" id="A0AA39FMV3"/>
<dbReference type="GO" id="GO:0017119">
    <property type="term" value="C:Golgi transport complex"/>
    <property type="evidence" value="ECO:0007669"/>
    <property type="project" value="TreeGrafter"/>
</dbReference>
<dbReference type="InterPro" id="IPR013167">
    <property type="entry name" value="COG4_M"/>
</dbReference>
<evidence type="ECO:0000256" key="2">
    <source>
        <dbReference type="ARBA" id="ARBA00009215"/>
    </source>
</evidence>
<dbReference type="Pfam" id="PF08318">
    <property type="entry name" value="COG4_m"/>
    <property type="match status" value="1"/>
</dbReference>
<evidence type="ECO:0000256" key="8">
    <source>
        <dbReference type="ARBA" id="ARBA00031340"/>
    </source>
</evidence>
<evidence type="ECO:0000256" key="1">
    <source>
        <dbReference type="ARBA" id="ARBA00004395"/>
    </source>
</evidence>
<dbReference type="GO" id="GO:0015031">
    <property type="term" value="P:protein transport"/>
    <property type="evidence" value="ECO:0007669"/>
    <property type="project" value="UniProtKB-KW"/>
</dbReference>
<keyword evidence="11" id="KW-1185">Reference proteome</keyword>
<protein>
    <recommendedName>
        <fullName evidence="3">Conserved oligomeric Golgi complex subunit 4</fullName>
    </recommendedName>
    <alternativeName>
        <fullName evidence="8">Component of oligomeric Golgi complex 4</fullName>
    </alternativeName>
</protein>
<comment type="subcellular location">
    <subcellularLocation>
        <location evidence="1">Golgi apparatus membrane</location>
        <topology evidence="1">Peripheral membrane protein</topology>
    </subcellularLocation>
</comment>
<proteinExistence type="inferred from homology"/>
<name>A0AA39FMV3_9HYME</name>
<reference evidence="10" key="2">
    <citation type="submission" date="2023-03" db="EMBL/GenBank/DDBJ databases">
        <authorList>
            <person name="Inwood S.N."/>
            <person name="Skelly J.G."/>
            <person name="Guhlin J."/>
            <person name="Harrop T.W.R."/>
            <person name="Goldson S.G."/>
            <person name="Dearden P.K."/>
        </authorList>
    </citation>
    <scope>NUCLEOTIDE SEQUENCE</scope>
    <source>
        <strain evidence="10">Irish</strain>
        <tissue evidence="10">Whole body</tissue>
    </source>
</reference>
<dbReference type="Gene3D" id="1.10.287.1060">
    <property type="entry name" value="ESAT-6-like"/>
    <property type="match status" value="1"/>
</dbReference>
<dbReference type="EMBL" id="JAQQBS010000002">
    <property type="protein sequence ID" value="KAK0172306.1"/>
    <property type="molecule type" value="Genomic_DNA"/>
</dbReference>
<dbReference type="GO" id="GO:0000139">
    <property type="term" value="C:Golgi membrane"/>
    <property type="evidence" value="ECO:0007669"/>
    <property type="project" value="UniProtKB-SubCell"/>
</dbReference>
<evidence type="ECO:0000256" key="7">
    <source>
        <dbReference type="ARBA" id="ARBA00023136"/>
    </source>
</evidence>
<evidence type="ECO:0000256" key="6">
    <source>
        <dbReference type="ARBA" id="ARBA00023034"/>
    </source>
</evidence>
<dbReference type="PANTHER" id="PTHR24016:SF0">
    <property type="entry name" value="CONSERVED OLIGOMERIC GOLGI COMPLEX SUBUNIT 4"/>
    <property type="match status" value="1"/>
</dbReference>
<evidence type="ECO:0000256" key="5">
    <source>
        <dbReference type="ARBA" id="ARBA00022927"/>
    </source>
</evidence>
<dbReference type="GO" id="GO:0006890">
    <property type="term" value="P:retrograde vesicle-mediated transport, Golgi to endoplasmic reticulum"/>
    <property type="evidence" value="ECO:0007669"/>
    <property type="project" value="TreeGrafter"/>
</dbReference>
<dbReference type="PANTHER" id="PTHR24016">
    <property type="entry name" value="CONSERVED OLIGOMERIC GOLGI COMPLEX SUBUNIT 4"/>
    <property type="match status" value="1"/>
</dbReference>
<evidence type="ECO:0000259" key="9">
    <source>
        <dbReference type="SMART" id="SM00762"/>
    </source>
</evidence>